<keyword evidence="2" id="KW-0378">Hydrolase</keyword>
<evidence type="ECO:0000313" key="3">
    <source>
        <dbReference type="Proteomes" id="UP000250235"/>
    </source>
</evidence>
<dbReference type="EMBL" id="KQ998141">
    <property type="protein sequence ID" value="KZV43291.1"/>
    <property type="molecule type" value="Genomic_DNA"/>
</dbReference>
<sequence>MLIYRQRSSVFRAAFPTYSIRVPRVTLSMQTGYTSPASRVDNDKQIPQLLFIVLSRCSTTVVLQQTQESAVVITSRNNNNPVATSIQSQHFKAQNYVVVTNSNDVVLCHQLVLRHSKEPAADRTSKRCRTRPARDGAIAVVTPIRSTTRSETPSSGCTRSPDEISTNGFSTSSWPETNFPAKTAAAAAAHGGVFSHSHKYQNDDVLPTSSLTSRYNNINQQTHLNTQQVRTQGDVADLKAALSSKITNLEAAFAHSSTNQGRILLKSDSRCPTGTKDSAGCSRSRSECFSTENRQASLPLVPNCQKS</sequence>
<feature type="region of interest" description="Disordered" evidence="1">
    <location>
        <begin position="145"/>
        <end position="173"/>
    </location>
</feature>
<feature type="region of interest" description="Disordered" evidence="1">
    <location>
        <begin position="268"/>
        <end position="292"/>
    </location>
</feature>
<reference evidence="2 3" key="1">
    <citation type="journal article" date="2015" name="Proc. Natl. Acad. Sci. U.S.A.">
        <title>The resurrection genome of Boea hygrometrica: A blueprint for survival of dehydration.</title>
        <authorList>
            <person name="Xiao L."/>
            <person name="Yang G."/>
            <person name="Zhang L."/>
            <person name="Yang X."/>
            <person name="Zhao S."/>
            <person name="Ji Z."/>
            <person name="Zhou Q."/>
            <person name="Hu M."/>
            <person name="Wang Y."/>
            <person name="Chen M."/>
            <person name="Xu Y."/>
            <person name="Jin H."/>
            <person name="Xiao X."/>
            <person name="Hu G."/>
            <person name="Bao F."/>
            <person name="Hu Y."/>
            <person name="Wan P."/>
            <person name="Li L."/>
            <person name="Deng X."/>
            <person name="Kuang T."/>
            <person name="Xiang C."/>
            <person name="Zhu J.K."/>
            <person name="Oliver M.J."/>
            <person name="He Y."/>
        </authorList>
    </citation>
    <scope>NUCLEOTIDE SEQUENCE [LARGE SCALE GENOMIC DNA]</scope>
    <source>
        <strain evidence="3">cv. XS01</strain>
    </source>
</reference>
<protein>
    <submittedName>
        <fullName evidence="2">Subtilisin-like protease</fullName>
    </submittedName>
</protein>
<accession>A0A2Z7CBA6</accession>
<organism evidence="2 3">
    <name type="scientific">Dorcoceras hygrometricum</name>
    <dbReference type="NCBI Taxonomy" id="472368"/>
    <lineage>
        <taxon>Eukaryota</taxon>
        <taxon>Viridiplantae</taxon>
        <taxon>Streptophyta</taxon>
        <taxon>Embryophyta</taxon>
        <taxon>Tracheophyta</taxon>
        <taxon>Spermatophyta</taxon>
        <taxon>Magnoliopsida</taxon>
        <taxon>eudicotyledons</taxon>
        <taxon>Gunneridae</taxon>
        <taxon>Pentapetalae</taxon>
        <taxon>asterids</taxon>
        <taxon>lamiids</taxon>
        <taxon>Lamiales</taxon>
        <taxon>Gesneriaceae</taxon>
        <taxon>Didymocarpoideae</taxon>
        <taxon>Trichosporeae</taxon>
        <taxon>Loxocarpinae</taxon>
        <taxon>Dorcoceras</taxon>
    </lineage>
</organism>
<dbReference type="GO" id="GO:0006508">
    <property type="term" value="P:proteolysis"/>
    <property type="evidence" value="ECO:0007669"/>
    <property type="project" value="UniProtKB-KW"/>
</dbReference>
<evidence type="ECO:0000256" key="1">
    <source>
        <dbReference type="SAM" id="MobiDB-lite"/>
    </source>
</evidence>
<keyword evidence="3" id="KW-1185">Reference proteome</keyword>
<dbReference type="GO" id="GO:0008233">
    <property type="term" value="F:peptidase activity"/>
    <property type="evidence" value="ECO:0007669"/>
    <property type="project" value="UniProtKB-KW"/>
</dbReference>
<proteinExistence type="predicted"/>
<gene>
    <name evidence="2" type="ORF">F511_23301</name>
</gene>
<evidence type="ECO:0000313" key="2">
    <source>
        <dbReference type="EMBL" id="KZV43291.1"/>
    </source>
</evidence>
<dbReference type="AlphaFoldDB" id="A0A2Z7CBA6"/>
<dbReference type="Proteomes" id="UP000250235">
    <property type="component" value="Unassembled WGS sequence"/>
</dbReference>
<feature type="compositionally biased region" description="Polar residues" evidence="1">
    <location>
        <begin position="270"/>
        <end position="292"/>
    </location>
</feature>
<keyword evidence="2" id="KW-0645">Protease</keyword>
<name>A0A2Z7CBA6_9LAMI</name>